<gene>
    <name evidence="3" type="ORF">HNR12_004105</name>
</gene>
<keyword evidence="2" id="KW-0472">Membrane</keyword>
<dbReference type="CDD" id="cd16386">
    <property type="entry name" value="TcpC_N"/>
    <property type="match status" value="1"/>
</dbReference>
<evidence type="ECO:0000313" key="3">
    <source>
        <dbReference type="EMBL" id="NYI97828.1"/>
    </source>
</evidence>
<reference evidence="3 4" key="1">
    <citation type="submission" date="2020-07" db="EMBL/GenBank/DDBJ databases">
        <title>Sequencing the genomes of 1000 actinobacteria strains.</title>
        <authorList>
            <person name="Klenk H.-P."/>
        </authorList>
    </citation>
    <scope>NUCLEOTIDE SEQUENCE [LARGE SCALE GENOMIC DNA]</scope>
    <source>
        <strain evidence="3 4">DSM 45927</strain>
    </source>
</reference>
<evidence type="ECO:0000256" key="2">
    <source>
        <dbReference type="SAM" id="Phobius"/>
    </source>
</evidence>
<protein>
    <recommendedName>
        <fullName evidence="5">Conjugal transfer protein</fullName>
    </recommendedName>
</protein>
<dbReference type="AlphaFoldDB" id="A0A853BR06"/>
<keyword evidence="4" id="KW-1185">Reference proteome</keyword>
<evidence type="ECO:0008006" key="5">
    <source>
        <dbReference type="Google" id="ProtNLM"/>
    </source>
</evidence>
<dbReference type="InterPro" id="IPR024735">
    <property type="entry name" value="TcpC"/>
</dbReference>
<name>A0A853BR06_9ACTN</name>
<dbReference type="Gene3D" id="3.10.450.540">
    <property type="match status" value="1"/>
</dbReference>
<feature type="compositionally biased region" description="Acidic residues" evidence="1">
    <location>
        <begin position="16"/>
        <end position="26"/>
    </location>
</feature>
<organism evidence="3 4">
    <name type="scientific">Streptomonospora nanhaiensis</name>
    <dbReference type="NCBI Taxonomy" id="1323731"/>
    <lineage>
        <taxon>Bacteria</taxon>
        <taxon>Bacillati</taxon>
        <taxon>Actinomycetota</taxon>
        <taxon>Actinomycetes</taxon>
        <taxon>Streptosporangiales</taxon>
        <taxon>Nocardiopsidaceae</taxon>
        <taxon>Streptomonospora</taxon>
    </lineage>
</organism>
<dbReference type="EMBL" id="JACCFO010000001">
    <property type="protein sequence ID" value="NYI97828.1"/>
    <property type="molecule type" value="Genomic_DNA"/>
</dbReference>
<keyword evidence="2" id="KW-1133">Transmembrane helix</keyword>
<feature type="compositionally biased region" description="Basic residues" evidence="1">
    <location>
        <begin position="1"/>
        <end position="11"/>
    </location>
</feature>
<dbReference type="CDD" id="cd16428">
    <property type="entry name" value="TcpC_C"/>
    <property type="match status" value="1"/>
</dbReference>
<feature type="transmembrane region" description="Helical" evidence="2">
    <location>
        <begin position="45"/>
        <end position="67"/>
    </location>
</feature>
<dbReference type="RefSeq" id="WP_179769094.1">
    <property type="nucleotide sequence ID" value="NZ_JACCFO010000001.1"/>
</dbReference>
<dbReference type="Proteomes" id="UP000575985">
    <property type="component" value="Unassembled WGS sequence"/>
</dbReference>
<sequence>MARKPTARRGGRPADDAADAADLYDDFGDPPQRTRRLRAGSGGRWWVWIGRAVLWAFIAVVIFNGVWQPLRNGFAQPSADEEPAAEQPAFPETAAAGFALRFADVYLNTGGHSSQERAEALAAYVPEGRATEFTVEDSALTGENLGVVGVDIRDDHNAVVTLSADVNGAPMSLDVPVYAADSDSLVVSGPPALLASPGRADLPEPESAETDTAVRDELVPRLERFFAAYAEDPGFLSDFVEPGARIEQLPPDTLEFAELSDIAVPVDGSRDDDGRQVTATVVWRLAGSDESTPAELTQTYELTVVRDGETWYVRDIQGAPQSFGE</sequence>
<feature type="region of interest" description="Disordered" evidence="1">
    <location>
        <begin position="1"/>
        <end position="26"/>
    </location>
</feature>
<evidence type="ECO:0000313" key="4">
    <source>
        <dbReference type="Proteomes" id="UP000575985"/>
    </source>
</evidence>
<proteinExistence type="predicted"/>
<dbReference type="Pfam" id="PF12642">
    <property type="entry name" value="TpcC"/>
    <property type="match status" value="1"/>
</dbReference>
<accession>A0A853BR06</accession>
<keyword evidence="2" id="KW-0812">Transmembrane</keyword>
<evidence type="ECO:0000256" key="1">
    <source>
        <dbReference type="SAM" id="MobiDB-lite"/>
    </source>
</evidence>
<dbReference type="InterPro" id="IPR035628">
    <property type="entry name" value="TcpC_C"/>
</dbReference>
<comment type="caution">
    <text evidence="3">The sequence shown here is derived from an EMBL/GenBank/DDBJ whole genome shotgun (WGS) entry which is preliminary data.</text>
</comment>